<dbReference type="CDD" id="cd06261">
    <property type="entry name" value="TM_PBP2"/>
    <property type="match status" value="1"/>
</dbReference>
<evidence type="ECO:0000313" key="9">
    <source>
        <dbReference type="EMBL" id="ROO89720.1"/>
    </source>
</evidence>
<dbReference type="InterPro" id="IPR035906">
    <property type="entry name" value="MetI-like_sf"/>
</dbReference>
<gene>
    <name evidence="9" type="ORF">EDD29_7425</name>
</gene>
<evidence type="ECO:0000256" key="3">
    <source>
        <dbReference type="ARBA" id="ARBA00022475"/>
    </source>
</evidence>
<dbReference type="PANTHER" id="PTHR43163:SF3">
    <property type="entry name" value="PEPTIDE ABC TRANSPORTER PERMEASE PROTEIN"/>
    <property type="match status" value="1"/>
</dbReference>
<comment type="similarity">
    <text evidence="7">Belongs to the binding-protein-dependent transport system permease family.</text>
</comment>
<dbReference type="Pfam" id="PF00528">
    <property type="entry name" value="BPD_transp_1"/>
    <property type="match status" value="1"/>
</dbReference>
<reference evidence="9 10" key="1">
    <citation type="submission" date="2018-11" db="EMBL/GenBank/DDBJ databases">
        <title>Sequencing the genomes of 1000 actinobacteria strains.</title>
        <authorList>
            <person name="Klenk H.-P."/>
        </authorList>
    </citation>
    <scope>NUCLEOTIDE SEQUENCE [LARGE SCALE GENOMIC DNA]</scope>
    <source>
        <strain evidence="9 10">DSM 44254</strain>
    </source>
</reference>
<dbReference type="PANTHER" id="PTHR43163">
    <property type="entry name" value="DIPEPTIDE TRANSPORT SYSTEM PERMEASE PROTEIN DPPB-RELATED"/>
    <property type="match status" value="1"/>
</dbReference>
<keyword evidence="2 7" id="KW-0813">Transport</keyword>
<keyword evidence="4 7" id="KW-0812">Transmembrane</keyword>
<keyword evidence="10" id="KW-1185">Reference proteome</keyword>
<dbReference type="SUPFAM" id="SSF161098">
    <property type="entry name" value="MetI-like"/>
    <property type="match status" value="1"/>
</dbReference>
<feature type="transmembrane region" description="Helical" evidence="7">
    <location>
        <begin position="175"/>
        <end position="194"/>
    </location>
</feature>
<keyword evidence="5 7" id="KW-1133">Transmembrane helix</keyword>
<name>A0A3N1D866_9ACTN</name>
<evidence type="ECO:0000256" key="1">
    <source>
        <dbReference type="ARBA" id="ARBA00004651"/>
    </source>
</evidence>
<dbReference type="Gene3D" id="1.10.3720.10">
    <property type="entry name" value="MetI-like"/>
    <property type="match status" value="1"/>
</dbReference>
<dbReference type="GO" id="GO:0055085">
    <property type="term" value="P:transmembrane transport"/>
    <property type="evidence" value="ECO:0007669"/>
    <property type="project" value="InterPro"/>
</dbReference>
<dbReference type="InterPro" id="IPR045621">
    <property type="entry name" value="BPD_transp_1_N"/>
</dbReference>
<comment type="caution">
    <text evidence="9">The sequence shown here is derived from an EMBL/GenBank/DDBJ whole genome shotgun (WGS) entry which is preliminary data.</text>
</comment>
<feature type="transmembrane region" description="Helical" evidence="7">
    <location>
        <begin position="132"/>
        <end position="163"/>
    </location>
</feature>
<dbReference type="Proteomes" id="UP000272400">
    <property type="component" value="Unassembled WGS sequence"/>
</dbReference>
<keyword evidence="6 7" id="KW-0472">Membrane</keyword>
<sequence>MRWGRRVLRFALSLGGVVVASFAMLHLIPGDPVRAALGPTAPPETVERRRTELGLDRPLLDQFTSYAGGIFRGDLGESFLSRRPAAEVIADRLPATVQLVAVTMLLALAVAVPLGMWAAARTENGRGRGTDLAFTAATGALSVVPEFLLAVAMVAVFGVTLGWLPVAGKDGPESFVMPVLALAAGPTALLARLVRAETLRELGADYVRLARAKRLPPVRIHLRHLLPNTLTATLTTGGLLLASLLGGSVVIEYVFQWPGLGGAAVEAIAGKDYALAQAAVLVYGAISLTVLLAVDLALGLLDRRSTLGSRG</sequence>
<evidence type="ECO:0000256" key="2">
    <source>
        <dbReference type="ARBA" id="ARBA00022448"/>
    </source>
</evidence>
<dbReference type="RefSeq" id="WP_246053190.1">
    <property type="nucleotide sequence ID" value="NZ_RJKE01000001.1"/>
</dbReference>
<dbReference type="PROSITE" id="PS50928">
    <property type="entry name" value="ABC_TM1"/>
    <property type="match status" value="1"/>
</dbReference>
<feature type="domain" description="ABC transmembrane type-1" evidence="8">
    <location>
        <begin position="93"/>
        <end position="294"/>
    </location>
</feature>
<accession>A0A3N1D866</accession>
<evidence type="ECO:0000256" key="4">
    <source>
        <dbReference type="ARBA" id="ARBA00022692"/>
    </source>
</evidence>
<feature type="transmembrane region" description="Helical" evidence="7">
    <location>
        <begin position="7"/>
        <end position="28"/>
    </location>
</feature>
<evidence type="ECO:0000256" key="6">
    <source>
        <dbReference type="ARBA" id="ARBA00023136"/>
    </source>
</evidence>
<dbReference type="GO" id="GO:0005886">
    <property type="term" value="C:plasma membrane"/>
    <property type="evidence" value="ECO:0007669"/>
    <property type="project" value="UniProtKB-SubCell"/>
</dbReference>
<proteinExistence type="inferred from homology"/>
<evidence type="ECO:0000259" key="8">
    <source>
        <dbReference type="PROSITE" id="PS50928"/>
    </source>
</evidence>
<evidence type="ECO:0000313" key="10">
    <source>
        <dbReference type="Proteomes" id="UP000272400"/>
    </source>
</evidence>
<organism evidence="9 10">
    <name type="scientific">Actinocorallia herbida</name>
    <dbReference type="NCBI Taxonomy" id="58109"/>
    <lineage>
        <taxon>Bacteria</taxon>
        <taxon>Bacillati</taxon>
        <taxon>Actinomycetota</taxon>
        <taxon>Actinomycetes</taxon>
        <taxon>Streptosporangiales</taxon>
        <taxon>Thermomonosporaceae</taxon>
        <taxon>Actinocorallia</taxon>
    </lineage>
</organism>
<dbReference type="EMBL" id="RJKE01000001">
    <property type="protein sequence ID" value="ROO89720.1"/>
    <property type="molecule type" value="Genomic_DNA"/>
</dbReference>
<feature type="transmembrane region" description="Helical" evidence="7">
    <location>
        <begin position="99"/>
        <end position="120"/>
    </location>
</feature>
<protein>
    <submittedName>
        <fullName evidence="9">Peptide/nickel transport system permease protein</fullName>
    </submittedName>
</protein>
<dbReference type="InterPro" id="IPR000515">
    <property type="entry name" value="MetI-like"/>
</dbReference>
<evidence type="ECO:0000256" key="5">
    <source>
        <dbReference type="ARBA" id="ARBA00022989"/>
    </source>
</evidence>
<comment type="subcellular location">
    <subcellularLocation>
        <location evidence="1 7">Cell membrane</location>
        <topology evidence="1 7">Multi-pass membrane protein</topology>
    </subcellularLocation>
</comment>
<evidence type="ECO:0000256" key="7">
    <source>
        <dbReference type="RuleBase" id="RU363032"/>
    </source>
</evidence>
<feature type="transmembrane region" description="Helical" evidence="7">
    <location>
        <begin position="275"/>
        <end position="301"/>
    </location>
</feature>
<keyword evidence="3" id="KW-1003">Cell membrane</keyword>
<dbReference type="AlphaFoldDB" id="A0A3N1D866"/>
<feature type="transmembrane region" description="Helical" evidence="7">
    <location>
        <begin position="229"/>
        <end position="255"/>
    </location>
</feature>
<dbReference type="Pfam" id="PF19300">
    <property type="entry name" value="BPD_transp_1_N"/>
    <property type="match status" value="1"/>
</dbReference>